<reference evidence="3" key="1">
    <citation type="journal article" date="2014" name="Front. Microbiol.">
        <title>High frequency of phylogenetically diverse reductive dehalogenase-homologous genes in deep subseafloor sedimentary metagenomes.</title>
        <authorList>
            <person name="Kawai M."/>
            <person name="Futagami T."/>
            <person name="Toyoda A."/>
            <person name="Takaki Y."/>
            <person name="Nishi S."/>
            <person name="Hori S."/>
            <person name="Arai W."/>
            <person name="Tsubouchi T."/>
            <person name="Morono Y."/>
            <person name="Uchiyama I."/>
            <person name="Ito T."/>
            <person name="Fujiyama A."/>
            <person name="Inagaki F."/>
            <person name="Takami H."/>
        </authorList>
    </citation>
    <scope>NUCLEOTIDE SEQUENCE</scope>
    <source>
        <strain evidence="3">Expedition CK06-06</strain>
    </source>
</reference>
<dbReference type="InterPro" id="IPR011006">
    <property type="entry name" value="CheY-like_superfamily"/>
</dbReference>
<accession>X1S9P6</accession>
<protein>
    <recommendedName>
        <fullName evidence="2">Response regulatory domain-containing protein</fullName>
    </recommendedName>
</protein>
<dbReference type="Gene3D" id="3.30.450.20">
    <property type="entry name" value="PAS domain"/>
    <property type="match status" value="1"/>
</dbReference>
<evidence type="ECO:0000256" key="1">
    <source>
        <dbReference type="ARBA" id="ARBA00022553"/>
    </source>
</evidence>
<dbReference type="InterPro" id="IPR050595">
    <property type="entry name" value="Bact_response_regulator"/>
</dbReference>
<evidence type="ECO:0000313" key="3">
    <source>
        <dbReference type="EMBL" id="GAI75841.1"/>
    </source>
</evidence>
<dbReference type="SUPFAM" id="SSF52172">
    <property type="entry name" value="CheY-like"/>
    <property type="match status" value="1"/>
</dbReference>
<dbReference type="PANTHER" id="PTHR44591">
    <property type="entry name" value="STRESS RESPONSE REGULATOR PROTEIN 1"/>
    <property type="match status" value="1"/>
</dbReference>
<feature type="domain" description="Response regulatory" evidence="2">
    <location>
        <begin position="1"/>
        <end position="111"/>
    </location>
</feature>
<dbReference type="SMART" id="SM00448">
    <property type="entry name" value="REC"/>
    <property type="match status" value="1"/>
</dbReference>
<dbReference type="InterPro" id="IPR001789">
    <property type="entry name" value="Sig_transdc_resp-reg_receiver"/>
</dbReference>
<name>X1S9P6_9ZZZZ</name>
<dbReference type="Pfam" id="PF00072">
    <property type="entry name" value="Response_reg"/>
    <property type="match status" value="1"/>
</dbReference>
<gene>
    <name evidence="3" type="ORF">S12H4_24212</name>
</gene>
<dbReference type="EMBL" id="BARW01013074">
    <property type="protein sequence ID" value="GAI75841.1"/>
    <property type="molecule type" value="Genomic_DNA"/>
</dbReference>
<dbReference type="AlphaFoldDB" id="X1S9P6"/>
<dbReference type="PROSITE" id="PS50110">
    <property type="entry name" value="RESPONSE_REGULATORY"/>
    <property type="match status" value="1"/>
</dbReference>
<keyword evidence="1" id="KW-0597">Phosphoprotein</keyword>
<feature type="non-terminal residue" evidence="3">
    <location>
        <position position="168"/>
    </location>
</feature>
<organism evidence="3">
    <name type="scientific">marine sediment metagenome</name>
    <dbReference type="NCBI Taxonomy" id="412755"/>
    <lineage>
        <taxon>unclassified sequences</taxon>
        <taxon>metagenomes</taxon>
        <taxon>ecological metagenomes</taxon>
    </lineage>
</organism>
<comment type="caution">
    <text evidence="3">The sequence shown here is derived from an EMBL/GenBank/DDBJ whole genome shotgun (WGS) entry which is preliminary data.</text>
</comment>
<sequence>DDDVELVPNLKDILQEEGYSSAIVKDGQSALTLCREKGFDLAIIDIKLPDIPGLELTMKLSRLSPGLEYIIITGHASVKSAVKAVRHRDIIAYESKPLDMDHLLSLIREIVERRQAEWALRESEFKYRFLFENMLNGFAYYKMLLDENNRPTDFVYLEVNDAFERLTG</sequence>
<feature type="non-terminal residue" evidence="3">
    <location>
        <position position="1"/>
    </location>
</feature>
<evidence type="ECO:0000259" key="2">
    <source>
        <dbReference type="PROSITE" id="PS50110"/>
    </source>
</evidence>
<proteinExistence type="predicted"/>
<dbReference type="Gene3D" id="3.40.50.2300">
    <property type="match status" value="1"/>
</dbReference>
<dbReference type="PANTHER" id="PTHR44591:SF3">
    <property type="entry name" value="RESPONSE REGULATORY DOMAIN-CONTAINING PROTEIN"/>
    <property type="match status" value="1"/>
</dbReference>
<dbReference type="GO" id="GO:0000160">
    <property type="term" value="P:phosphorelay signal transduction system"/>
    <property type="evidence" value="ECO:0007669"/>
    <property type="project" value="InterPro"/>
</dbReference>